<dbReference type="KEGG" id="pdo:PSDT_0069"/>
<dbReference type="GO" id="GO:0140359">
    <property type="term" value="F:ABC-type transporter activity"/>
    <property type="evidence" value="ECO:0007669"/>
    <property type="project" value="InterPro"/>
</dbReference>
<keyword evidence="2 6" id="KW-0812">Transmembrane</keyword>
<gene>
    <name evidence="8" type="ORF">HMPREF0620_1622</name>
</gene>
<dbReference type="InterPro" id="IPR013525">
    <property type="entry name" value="ABC2_TM"/>
</dbReference>
<feature type="domain" description="ABC-2 type transporter transmembrane" evidence="7">
    <location>
        <begin position="24"/>
        <end position="177"/>
    </location>
</feature>
<dbReference type="eggNOG" id="COG1511">
    <property type="taxonomic scope" value="Bacteria"/>
</dbReference>
<organism evidence="8 9">
    <name type="scientific">Parascardovia denticolens DSM 10105 = JCM 12538</name>
    <dbReference type="NCBI Taxonomy" id="864564"/>
    <lineage>
        <taxon>Bacteria</taxon>
        <taxon>Bacillati</taxon>
        <taxon>Actinomycetota</taxon>
        <taxon>Actinomycetes</taxon>
        <taxon>Bifidobacteriales</taxon>
        <taxon>Bifidobacteriaceae</taxon>
        <taxon>Parascardovia</taxon>
    </lineage>
</organism>
<protein>
    <submittedName>
        <fullName evidence="8">YhgE/Pip domain protein</fullName>
    </submittedName>
</protein>
<dbReference type="Pfam" id="PF12698">
    <property type="entry name" value="ABC2_membrane_3"/>
    <property type="match status" value="2"/>
</dbReference>
<keyword evidence="3 6" id="KW-1133">Transmembrane helix</keyword>
<evidence type="ECO:0000256" key="3">
    <source>
        <dbReference type="ARBA" id="ARBA00022989"/>
    </source>
</evidence>
<dbReference type="InterPro" id="IPR017500">
    <property type="entry name" value="Phage_infect_YhgE_N"/>
</dbReference>
<evidence type="ECO:0000256" key="5">
    <source>
        <dbReference type="SAM" id="MobiDB-lite"/>
    </source>
</evidence>
<sequence length="924" mass="99328">MIWRIFARDFLRIIRNPIALIVTIAIAFLPGLYSWANIAANWDPYSKSGNIKVAVANEDKGSSSSLTGDIDVGRQVVTQLKSNHSLGWTFVDSRQAQEGVKSGAYYAAIIIPSTFSSRLIGALEGTTKRPELKYYVNEKLNSIAPKVTDIGANTLEGSINSQFTTQVSKAVVVQLRKAKNKLEGDVSGARDDVISATDEAKTNVDSTQKALTALSTKLNTSLTSLDQASKTLTDLQTSVASLRRSVQATRKLIANAQSSMVTFNNTTSSLLTSGASKLSSLAVQTSFSAAAINKALSDLSINATDAQAQLSGIVSRNDAIVTQLNQALQGSNLSKDSDLYKRLNQQVTQLQGQITAQKTALQSFSTTSTSRLTAAQSGVRNFASNLSNAATTSANALNTANTQLTGNMSTALVSSLSSANALTGSLDGSLASLQTSLAQAKALIGQMKGILKQTSSTLATTAGSLGSISKQLTSIHTDLVALDSAKSWQRFKKISLDPQEISQFIAAPVALRTRIVYPIANYGSAVSPFYTNLALWVGGFILIAIIKIEVDREGLKRFRARDAYLGRFLIFLMVGLMQGLVTGIGDLLLGIQCLRPALFLLACIFLSFAYVSIIYALATSFKHIGKAIAVLLVIVQIPGSSGTYPIELMPKFFRDLEPWLPFTYGINALRETIGGMYDGAYWKNMAMLLPFIAGAFILGIYIRPYLLNLNALFDRRLGETDLFIAEKNNLTNPHFRISNVLQNLVGNEEYRERVRERTQAFLEVYPRLIVAGIVAIVVIPIVFLALAFIVPAKLGFLVAWIVSIVLIDLFLIILEYVHDSNIREFGLTEMTDERMRDDVLSRLRKRWSLADATESLAVAAHPHAISPSAIKDLPPAGSGKASEGADGAGSARSAESSERGEAGDGAKSSESAEGGAADEQGGRA</sequence>
<evidence type="ECO:0000256" key="2">
    <source>
        <dbReference type="ARBA" id="ARBA00022692"/>
    </source>
</evidence>
<evidence type="ECO:0000259" key="7">
    <source>
        <dbReference type="Pfam" id="PF12698"/>
    </source>
</evidence>
<comment type="subcellular location">
    <subcellularLocation>
        <location evidence="1">Membrane</location>
        <topology evidence="1">Multi-pass membrane protein</topology>
    </subcellularLocation>
</comment>
<dbReference type="PATRIC" id="fig|864564.6.peg.78"/>
<feature type="domain" description="ABC-2 type transporter transmembrane" evidence="7">
    <location>
        <begin position="407"/>
        <end position="701"/>
    </location>
</feature>
<keyword evidence="9" id="KW-1185">Reference proteome</keyword>
<feature type="transmembrane region" description="Helical" evidence="6">
    <location>
        <begin position="529"/>
        <end position="548"/>
    </location>
</feature>
<evidence type="ECO:0000256" key="6">
    <source>
        <dbReference type="SAM" id="Phobius"/>
    </source>
</evidence>
<dbReference type="NCBIfam" id="TIGR03062">
    <property type="entry name" value="pip_yhgE_Cterm"/>
    <property type="match status" value="1"/>
</dbReference>
<feature type="compositionally biased region" description="Low complexity" evidence="5">
    <location>
        <begin position="876"/>
        <end position="894"/>
    </location>
</feature>
<dbReference type="PANTHER" id="PTHR43077:SF10">
    <property type="entry name" value="TRANSPORT PERMEASE PROTEIN"/>
    <property type="match status" value="1"/>
</dbReference>
<proteinExistence type="predicted"/>
<dbReference type="AlphaFoldDB" id="E6K2E9"/>
<feature type="compositionally biased region" description="Low complexity" evidence="5">
    <location>
        <begin position="905"/>
        <end position="924"/>
    </location>
</feature>
<dbReference type="GO" id="GO:0016020">
    <property type="term" value="C:membrane"/>
    <property type="evidence" value="ECO:0007669"/>
    <property type="project" value="UniProtKB-SubCell"/>
</dbReference>
<accession>E6K2E9</accession>
<name>E6K2E9_PARDN</name>
<feature type="region of interest" description="Disordered" evidence="5">
    <location>
        <begin position="867"/>
        <end position="924"/>
    </location>
</feature>
<dbReference type="InterPro" id="IPR017501">
    <property type="entry name" value="Phage_infect_YhgE_C"/>
</dbReference>
<feature type="transmembrane region" description="Helical" evidence="6">
    <location>
        <begin position="796"/>
        <end position="817"/>
    </location>
</feature>
<reference evidence="8 9" key="1">
    <citation type="submission" date="2010-12" db="EMBL/GenBank/DDBJ databases">
        <authorList>
            <person name="Muzny D."/>
            <person name="Qin X."/>
            <person name="Buhay C."/>
            <person name="Dugan-Rocha S."/>
            <person name="Ding Y."/>
            <person name="Chen G."/>
            <person name="Hawes A."/>
            <person name="Holder M."/>
            <person name="Jhangiani S."/>
            <person name="Johnson A."/>
            <person name="Khan Z."/>
            <person name="Li Z."/>
            <person name="Liu W."/>
            <person name="Liu X."/>
            <person name="Perez L."/>
            <person name="Shen H."/>
            <person name="Wang Q."/>
            <person name="Watt J."/>
            <person name="Xi L."/>
            <person name="Xin Y."/>
            <person name="Zhou J."/>
            <person name="Deng J."/>
            <person name="Jiang H."/>
            <person name="Liu Y."/>
            <person name="Qu J."/>
            <person name="Song X.-Z."/>
            <person name="Zhang L."/>
            <person name="Villasana D."/>
            <person name="Johnson A."/>
            <person name="Liu J."/>
            <person name="Liyanage D."/>
            <person name="Lorensuhewa L."/>
            <person name="Robinson T."/>
            <person name="Song A."/>
            <person name="Song B.-B."/>
            <person name="Dinh H."/>
            <person name="Thornton R."/>
            <person name="Coyle M."/>
            <person name="Francisco L."/>
            <person name="Jackson L."/>
            <person name="Javaid M."/>
            <person name="Korchina V."/>
            <person name="Kovar C."/>
            <person name="Mata R."/>
            <person name="Mathew T."/>
            <person name="Ngo R."/>
            <person name="Nguyen L."/>
            <person name="Nguyen N."/>
            <person name="Okwuonu G."/>
            <person name="Ongeri F."/>
            <person name="Pham C."/>
            <person name="Simmons D."/>
            <person name="Wilczek-Boney K."/>
            <person name="Hale W."/>
            <person name="Jakkamsetti A."/>
            <person name="Pham P."/>
            <person name="Ruth R."/>
            <person name="San Lucas F."/>
            <person name="Warren J."/>
            <person name="Zhang J."/>
            <person name="Zhao Z."/>
            <person name="Zhou C."/>
            <person name="Zhu D."/>
            <person name="Lee S."/>
            <person name="Bess C."/>
            <person name="Blankenburg K."/>
            <person name="Forbes L."/>
            <person name="Fu Q."/>
            <person name="Gubbala S."/>
            <person name="Hirani K."/>
            <person name="Jayaseelan J.C."/>
            <person name="Lara F."/>
            <person name="Munidasa M."/>
            <person name="Palculict T."/>
            <person name="Patil S."/>
            <person name="Pu L.-L."/>
            <person name="Saada N."/>
            <person name="Tang L."/>
            <person name="Weissenberger G."/>
            <person name="Zhu Y."/>
            <person name="Hemphill L."/>
            <person name="Shang Y."/>
            <person name="Youmans B."/>
            <person name="Ayvaz T."/>
            <person name="Ross M."/>
            <person name="Santibanez J."/>
            <person name="Aqrawi P."/>
            <person name="Gross S."/>
            <person name="Joshi V."/>
            <person name="Fowler G."/>
            <person name="Nazareth L."/>
            <person name="Reid J."/>
            <person name="Worley K."/>
            <person name="Petrosino J."/>
            <person name="Highlander S."/>
            <person name="Gibbs R."/>
        </authorList>
    </citation>
    <scope>NUCLEOTIDE SEQUENCE [LARGE SCALE GENOMIC DNA]</scope>
    <source>
        <strain evidence="8 9">DSM 10105</strain>
    </source>
</reference>
<keyword evidence="4 6" id="KW-0472">Membrane</keyword>
<dbReference type="Gene3D" id="3.40.1710.10">
    <property type="entry name" value="abc type-2 transporter like domain"/>
    <property type="match status" value="1"/>
</dbReference>
<feature type="transmembrane region" description="Helical" evidence="6">
    <location>
        <begin position="685"/>
        <end position="706"/>
    </location>
</feature>
<comment type="caution">
    <text evidence="8">The sequence shown here is derived from an EMBL/GenBank/DDBJ whole genome shotgun (WGS) entry which is preliminary data.</text>
</comment>
<feature type="compositionally biased region" description="Basic and acidic residues" evidence="5">
    <location>
        <begin position="895"/>
        <end position="904"/>
    </location>
</feature>
<evidence type="ECO:0000313" key="8">
    <source>
        <dbReference type="EMBL" id="EFT82937.1"/>
    </source>
</evidence>
<dbReference type="PANTHER" id="PTHR43077">
    <property type="entry name" value="TRANSPORT PERMEASE YVFS-RELATED"/>
    <property type="match status" value="1"/>
</dbReference>
<dbReference type="RefSeq" id="WP_006288389.1">
    <property type="nucleotide sequence ID" value="NZ_AP012333.1"/>
</dbReference>
<evidence type="ECO:0000256" key="4">
    <source>
        <dbReference type="ARBA" id="ARBA00023136"/>
    </source>
</evidence>
<feature type="transmembrane region" description="Helical" evidence="6">
    <location>
        <begin position="768"/>
        <end position="790"/>
    </location>
</feature>
<feature type="transmembrane region" description="Helical" evidence="6">
    <location>
        <begin position="568"/>
        <end position="591"/>
    </location>
</feature>
<dbReference type="NCBIfam" id="TIGR03061">
    <property type="entry name" value="pip_yhgE_Nterm"/>
    <property type="match status" value="1"/>
</dbReference>
<dbReference type="EMBL" id="AEON01000002">
    <property type="protein sequence ID" value="EFT82937.1"/>
    <property type="molecule type" value="Genomic_DNA"/>
</dbReference>
<feature type="transmembrane region" description="Helical" evidence="6">
    <location>
        <begin position="597"/>
        <end position="618"/>
    </location>
</feature>
<feature type="transmembrane region" description="Helical" evidence="6">
    <location>
        <begin position="627"/>
        <end position="646"/>
    </location>
</feature>
<dbReference type="HOGENOM" id="CLU_004534_2_0_11"/>
<evidence type="ECO:0000256" key="1">
    <source>
        <dbReference type="ARBA" id="ARBA00004141"/>
    </source>
</evidence>
<evidence type="ECO:0000313" key="9">
    <source>
        <dbReference type="Proteomes" id="UP000004946"/>
    </source>
</evidence>
<dbReference type="InterPro" id="IPR051328">
    <property type="entry name" value="T7SS_ABC-Transporter"/>
</dbReference>
<dbReference type="Proteomes" id="UP000004946">
    <property type="component" value="Chromosome"/>
</dbReference>